<dbReference type="Proteomes" id="UP000199039">
    <property type="component" value="Unassembled WGS sequence"/>
</dbReference>
<feature type="region of interest" description="Disordered" evidence="1">
    <location>
        <begin position="129"/>
        <end position="148"/>
    </location>
</feature>
<proteinExistence type="predicted"/>
<evidence type="ECO:0000313" key="3">
    <source>
        <dbReference type="Proteomes" id="UP000199039"/>
    </source>
</evidence>
<dbReference type="AlphaFoldDB" id="A0A1G6MXK2"/>
<dbReference type="EMBL" id="FMYH01000003">
    <property type="protein sequence ID" value="SDC60272.1"/>
    <property type="molecule type" value="Genomic_DNA"/>
</dbReference>
<dbReference type="RefSeq" id="WP_093182865.1">
    <property type="nucleotide sequence ID" value="NZ_FMYH01000003.1"/>
</dbReference>
<organism evidence="2 3">
    <name type="scientific">Sanguibacter gelidistatuariae</name>
    <dbReference type="NCBI Taxonomy" id="1814289"/>
    <lineage>
        <taxon>Bacteria</taxon>
        <taxon>Bacillati</taxon>
        <taxon>Actinomycetota</taxon>
        <taxon>Actinomycetes</taxon>
        <taxon>Micrococcales</taxon>
        <taxon>Sanguibacteraceae</taxon>
        <taxon>Sanguibacter</taxon>
    </lineage>
</organism>
<evidence type="ECO:0000256" key="1">
    <source>
        <dbReference type="SAM" id="MobiDB-lite"/>
    </source>
</evidence>
<feature type="compositionally biased region" description="Low complexity" evidence="1">
    <location>
        <begin position="129"/>
        <end position="144"/>
    </location>
</feature>
<evidence type="ECO:0000313" key="2">
    <source>
        <dbReference type="EMBL" id="SDC60272.1"/>
    </source>
</evidence>
<sequence>MTLQTKYAFTLPRGFVDPRGVLHREGVMRLATARDELEPLRDPSVDGPEDPRLTVVILARVVESLGDLELVTTNEIENLFAADLAFLQDFYGVINFGSQAEYEELLAAQREALAPPVPAAPVVAAPAVPGTPAAPAAATSPAAVDADDAAHERALPAVTSSVTYARRTVADETTSDAR</sequence>
<dbReference type="OrthoDB" id="9802230at2"/>
<reference evidence="2 3" key="1">
    <citation type="submission" date="2016-09" db="EMBL/GenBank/DDBJ databases">
        <authorList>
            <person name="Capua I."/>
            <person name="De Benedictis P."/>
            <person name="Joannis T."/>
            <person name="Lombin L.H."/>
            <person name="Cattoli G."/>
        </authorList>
    </citation>
    <scope>NUCLEOTIDE SEQUENCE [LARGE SCALE GENOMIC DNA]</scope>
    <source>
        <strain evidence="2 3">ISLP-3</strain>
    </source>
</reference>
<protein>
    <submittedName>
        <fullName evidence="2">Uncharacterized protein</fullName>
    </submittedName>
</protein>
<dbReference type="STRING" id="1814289.SAMN05216410_1999"/>
<keyword evidence="3" id="KW-1185">Reference proteome</keyword>
<accession>A0A1G6MXK2</accession>
<name>A0A1G6MXK2_9MICO</name>
<gene>
    <name evidence="2" type="ORF">SAMN05216410_1999</name>
</gene>